<protein>
    <submittedName>
        <fullName evidence="1">Uncharacterized protein</fullName>
    </submittedName>
</protein>
<proteinExistence type="predicted"/>
<accession>A0ACC1MWZ2</accession>
<keyword evidence="2" id="KW-1185">Reference proteome</keyword>
<gene>
    <name evidence="1" type="ORF">NUW54_g12527</name>
</gene>
<dbReference type="Proteomes" id="UP001144978">
    <property type="component" value="Unassembled WGS sequence"/>
</dbReference>
<comment type="caution">
    <text evidence="1">The sequence shown here is derived from an EMBL/GenBank/DDBJ whole genome shotgun (WGS) entry which is preliminary data.</text>
</comment>
<evidence type="ECO:0000313" key="2">
    <source>
        <dbReference type="Proteomes" id="UP001144978"/>
    </source>
</evidence>
<name>A0ACC1MWZ2_9APHY</name>
<sequence length="515" mass="58101">MSSTTNKFAAISNGVKGSAVVTLRSNVCNLRNLCSHSRLYSECTRCKGKSKTNHNEPLIWMLDSGASSHFTFDLDDFVEYEPLQKEMLVGTANGVAVAKGSGTVMLNCPLNPGEHTTVRIAPVYYMPDLSIRLLSMGEFLQEGMRVSGNADKISIFEANGKPFLAFHPRHPDDTIFVVESLSARDAMSIFPTVCNIDYQTMHRRLGHPSKDVLRHAREHVADFPTIEFPKEEPLCRGCAEGKMPLRSFPPSTRRASRPFELIHSDLKSFPVGSYHKYKYAIMFLDDHTSHAWAVCLRSKDAALTATKHFLANVKNQFKTKVQKWMSDGGGEYKSKAFNNLLKDKGIEILQSVPHQPQQNGRAERLMRTLSDKAEAMRLEACLPQSWWEFAIEHAVHVYNRTPLRRLKWRTPYEALNGETPSIKHLRVFGCGAYVHLPPAVRPNKLSPKSELMVYIGVAPGGHGFRFMRSPNNVIFTSAHALFDETMFPKCPANKRRRTSRLDDEPEDDPSDRSYS</sequence>
<dbReference type="EMBL" id="JANSHE010005369">
    <property type="protein sequence ID" value="KAJ2971339.1"/>
    <property type="molecule type" value="Genomic_DNA"/>
</dbReference>
<evidence type="ECO:0000313" key="1">
    <source>
        <dbReference type="EMBL" id="KAJ2971339.1"/>
    </source>
</evidence>
<organism evidence="1 2">
    <name type="scientific">Trametes sanguinea</name>
    <dbReference type="NCBI Taxonomy" id="158606"/>
    <lineage>
        <taxon>Eukaryota</taxon>
        <taxon>Fungi</taxon>
        <taxon>Dikarya</taxon>
        <taxon>Basidiomycota</taxon>
        <taxon>Agaricomycotina</taxon>
        <taxon>Agaricomycetes</taxon>
        <taxon>Polyporales</taxon>
        <taxon>Polyporaceae</taxon>
        <taxon>Trametes</taxon>
    </lineage>
</organism>
<reference evidence="1" key="1">
    <citation type="submission" date="2022-08" db="EMBL/GenBank/DDBJ databases">
        <title>Genome Sequence of Pycnoporus sanguineus.</title>
        <authorList>
            <person name="Buettner E."/>
        </authorList>
    </citation>
    <scope>NUCLEOTIDE SEQUENCE</scope>
    <source>
        <strain evidence="1">CG-C14</strain>
    </source>
</reference>